<dbReference type="AlphaFoldDB" id="D4ZDP8"/>
<dbReference type="eggNOG" id="COG3000">
    <property type="taxonomic scope" value="Bacteria"/>
</dbReference>
<evidence type="ECO:0000313" key="9">
    <source>
        <dbReference type="EMBL" id="BAJ03959.1"/>
    </source>
</evidence>
<dbReference type="HOGENOM" id="CLU_033631_2_0_6"/>
<sequence>MDITQYPDIIAIGIPFMVACLVIEFFYDLRKKEKNYRWNSTISNVSCGIFEQATGFISKGLFVLVYIAIYQDYRLTTFADTAWLWVLLVIVVDLIFYIFHRLSHRCSFLWSGHLVHHEVDKFNLSVALRRSVLQEFTIILFYLPLAIVGVSPAAFFLVFSAHNLYQFLIHTRYLPEFKVFGLVFNTPFHHEIHHCKNKCYVDKNFAGVFIIWDKLFGTFAKPSEAYQFGIGQQTRTLNPILAQIDSLKEVIKETKRRRGLVNKLTAFFGSPSYLGDEYRQNIKLNKPTSFSPTISARNKKTIFFVFLLLLIAITIFRNYEQAVSMTWQIISLAGFSLTLFGLGMLLDNKTTMEDVEDDEHQAELLNTKDIMGKDLHE</sequence>
<keyword evidence="10" id="KW-1185">Reference proteome</keyword>
<evidence type="ECO:0000256" key="7">
    <source>
        <dbReference type="SAM" id="Phobius"/>
    </source>
</evidence>
<feature type="transmembrane region" description="Helical" evidence="7">
    <location>
        <begin position="82"/>
        <end position="99"/>
    </location>
</feature>
<comment type="subcellular location">
    <subcellularLocation>
        <location evidence="1">Endomembrane system</location>
        <topology evidence="1">Multi-pass membrane protein</topology>
    </subcellularLocation>
</comment>
<keyword evidence="2 7" id="KW-0812">Transmembrane</keyword>
<dbReference type="GO" id="GO:0006643">
    <property type="term" value="P:membrane lipid metabolic process"/>
    <property type="evidence" value="ECO:0007669"/>
    <property type="project" value="TreeGrafter"/>
</dbReference>
<dbReference type="RefSeq" id="WP_013053250.1">
    <property type="nucleotide sequence ID" value="NC_014012.1"/>
</dbReference>
<keyword evidence="6 7" id="KW-0472">Membrane</keyword>
<dbReference type="GO" id="GO:0050479">
    <property type="term" value="F:glyceryl-ether monooxygenase activity"/>
    <property type="evidence" value="ECO:0007669"/>
    <property type="project" value="TreeGrafter"/>
</dbReference>
<dbReference type="PANTHER" id="PTHR21624:SF1">
    <property type="entry name" value="ALKYLGLYCEROL MONOOXYGENASE"/>
    <property type="match status" value="1"/>
</dbReference>
<feature type="transmembrane region" description="Helical" evidence="7">
    <location>
        <begin position="139"/>
        <end position="161"/>
    </location>
</feature>
<dbReference type="OrthoDB" id="9770329at2"/>
<evidence type="ECO:0000256" key="3">
    <source>
        <dbReference type="ARBA" id="ARBA00022989"/>
    </source>
</evidence>
<dbReference type="PANTHER" id="PTHR21624">
    <property type="entry name" value="STEROL DESATURASE-RELATED PROTEIN"/>
    <property type="match status" value="1"/>
</dbReference>
<keyword evidence="4" id="KW-0560">Oxidoreductase</keyword>
<evidence type="ECO:0000256" key="2">
    <source>
        <dbReference type="ARBA" id="ARBA00022692"/>
    </source>
</evidence>
<proteinExistence type="predicted"/>
<feature type="transmembrane region" description="Helical" evidence="7">
    <location>
        <begin position="48"/>
        <end position="70"/>
    </location>
</feature>
<dbReference type="GO" id="GO:0012505">
    <property type="term" value="C:endomembrane system"/>
    <property type="evidence" value="ECO:0007669"/>
    <property type="project" value="UniProtKB-SubCell"/>
</dbReference>
<evidence type="ECO:0000259" key="8">
    <source>
        <dbReference type="Pfam" id="PF04116"/>
    </source>
</evidence>
<feature type="transmembrane region" description="Helical" evidence="7">
    <location>
        <begin position="325"/>
        <end position="346"/>
    </location>
</feature>
<dbReference type="Pfam" id="PF04116">
    <property type="entry name" value="FA_hydroxylase"/>
    <property type="match status" value="1"/>
</dbReference>
<keyword evidence="5" id="KW-0443">Lipid metabolism</keyword>
<dbReference type="GO" id="GO:0016020">
    <property type="term" value="C:membrane"/>
    <property type="evidence" value="ECO:0007669"/>
    <property type="project" value="GOC"/>
</dbReference>
<name>D4ZDP8_SHEVD</name>
<accession>D4ZDP8</accession>
<feature type="transmembrane region" description="Helical" evidence="7">
    <location>
        <begin position="301"/>
        <end position="319"/>
    </location>
</feature>
<dbReference type="KEGG" id="svo:SVI_3988"/>
<feature type="domain" description="Fatty acid hydroxylase" evidence="8">
    <location>
        <begin position="85"/>
        <end position="218"/>
    </location>
</feature>
<evidence type="ECO:0000256" key="4">
    <source>
        <dbReference type="ARBA" id="ARBA00023002"/>
    </source>
</evidence>
<evidence type="ECO:0000256" key="5">
    <source>
        <dbReference type="ARBA" id="ARBA00023098"/>
    </source>
</evidence>
<keyword evidence="3 7" id="KW-1133">Transmembrane helix</keyword>
<dbReference type="GO" id="GO:0005506">
    <property type="term" value="F:iron ion binding"/>
    <property type="evidence" value="ECO:0007669"/>
    <property type="project" value="InterPro"/>
</dbReference>
<dbReference type="InterPro" id="IPR051689">
    <property type="entry name" value="Sterol_desaturase/TMEM195"/>
</dbReference>
<dbReference type="Proteomes" id="UP000002350">
    <property type="component" value="Chromosome"/>
</dbReference>
<gene>
    <name evidence="9" type="ordered locus">SVI_3988</name>
</gene>
<evidence type="ECO:0000256" key="6">
    <source>
        <dbReference type="ARBA" id="ARBA00023136"/>
    </source>
</evidence>
<feature type="transmembrane region" description="Helical" evidence="7">
    <location>
        <begin position="6"/>
        <end position="27"/>
    </location>
</feature>
<dbReference type="EMBL" id="AP011177">
    <property type="protein sequence ID" value="BAJ03959.1"/>
    <property type="molecule type" value="Genomic_DNA"/>
</dbReference>
<dbReference type="InterPro" id="IPR006694">
    <property type="entry name" value="Fatty_acid_hydroxylase"/>
</dbReference>
<dbReference type="GO" id="GO:0008610">
    <property type="term" value="P:lipid biosynthetic process"/>
    <property type="evidence" value="ECO:0007669"/>
    <property type="project" value="InterPro"/>
</dbReference>
<evidence type="ECO:0000313" key="10">
    <source>
        <dbReference type="Proteomes" id="UP000002350"/>
    </source>
</evidence>
<protein>
    <submittedName>
        <fullName evidence="9">Sterol desaturase family protein</fullName>
    </submittedName>
</protein>
<dbReference type="STRING" id="637905.SVI_3988"/>
<organism evidence="9 10">
    <name type="scientific">Shewanella violacea (strain JCM 10179 / CIP 106290 / LMG 19151 / DSS12)</name>
    <dbReference type="NCBI Taxonomy" id="637905"/>
    <lineage>
        <taxon>Bacteria</taxon>
        <taxon>Pseudomonadati</taxon>
        <taxon>Pseudomonadota</taxon>
        <taxon>Gammaproteobacteria</taxon>
        <taxon>Alteromonadales</taxon>
        <taxon>Shewanellaceae</taxon>
        <taxon>Shewanella</taxon>
    </lineage>
</organism>
<reference evidence="10" key="1">
    <citation type="journal article" date="2010" name="Mol. Biosyst.">
        <title>Complete genome sequence and comparative analysis of Shewanella violacea, a psychrophilic and piezophilic bacterium from deep sea floor sediments.</title>
        <authorList>
            <person name="Aono E."/>
            <person name="Baba T."/>
            <person name="Ara T."/>
            <person name="Nishi T."/>
            <person name="Nakamichi T."/>
            <person name="Inamoto E."/>
            <person name="Toyonaga H."/>
            <person name="Hasegawa M."/>
            <person name="Takai Y."/>
            <person name="Okumura Y."/>
            <person name="Baba M."/>
            <person name="Tomita M."/>
            <person name="Kato C."/>
            <person name="Oshima T."/>
            <person name="Nakasone K."/>
            <person name="Mori H."/>
        </authorList>
    </citation>
    <scope>NUCLEOTIDE SEQUENCE [LARGE SCALE GENOMIC DNA]</scope>
    <source>
        <strain evidence="10">JCM 10179 / CIP 106290 / LMG 19151 / DSS12</strain>
    </source>
</reference>
<evidence type="ECO:0000256" key="1">
    <source>
        <dbReference type="ARBA" id="ARBA00004127"/>
    </source>
</evidence>